<name>A0A251SDY1_HELAN</name>
<keyword evidence="2" id="KW-1185">Reference proteome</keyword>
<reference evidence="2" key="1">
    <citation type="journal article" date="2017" name="Nature">
        <title>The sunflower genome provides insights into oil metabolism, flowering and Asterid evolution.</title>
        <authorList>
            <person name="Badouin H."/>
            <person name="Gouzy J."/>
            <person name="Grassa C.J."/>
            <person name="Murat F."/>
            <person name="Staton S.E."/>
            <person name="Cottret L."/>
            <person name="Lelandais-Briere C."/>
            <person name="Owens G.L."/>
            <person name="Carrere S."/>
            <person name="Mayjonade B."/>
            <person name="Legrand L."/>
            <person name="Gill N."/>
            <person name="Kane N.C."/>
            <person name="Bowers J.E."/>
            <person name="Hubner S."/>
            <person name="Bellec A."/>
            <person name="Berard A."/>
            <person name="Berges H."/>
            <person name="Blanchet N."/>
            <person name="Boniface M.C."/>
            <person name="Brunel D."/>
            <person name="Catrice O."/>
            <person name="Chaidir N."/>
            <person name="Claudel C."/>
            <person name="Donnadieu C."/>
            <person name="Faraut T."/>
            <person name="Fievet G."/>
            <person name="Helmstetter N."/>
            <person name="King M."/>
            <person name="Knapp S.J."/>
            <person name="Lai Z."/>
            <person name="Le Paslier M.C."/>
            <person name="Lippi Y."/>
            <person name="Lorenzon L."/>
            <person name="Mandel J.R."/>
            <person name="Marage G."/>
            <person name="Marchand G."/>
            <person name="Marquand E."/>
            <person name="Bret-Mestries E."/>
            <person name="Morien E."/>
            <person name="Nambeesan S."/>
            <person name="Nguyen T."/>
            <person name="Pegot-Espagnet P."/>
            <person name="Pouilly N."/>
            <person name="Raftis F."/>
            <person name="Sallet E."/>
            <person name="Schiex T."/>
            <person name="Thomas J."/>
            <person name="Vandecasteele C."/>
            <person name="Vares D."/>
            <person name="Vear F."/>
            <person name="Vautrin S."/>
            <person name="Crespi M."/>
            <person name="Mangin B."/>
            <person name="Burke J.M."/>
            <person name="Salse J."/>
            <person name="Munos S."/>
            <person name="Vincourt P."/>
            <person name="Rieseberg L.H."/>
            <person name="Langlade N.B."/>
        </authorList>
    </citation>
    <scope>NUCLEOTIDE SEQUENCE [LARGE SCALE GENOMIC DNA]</scope>
    <source>
        <strain evidence="2">cv. SF193</strain>
    </source>
</reference>
<protein>
    <submittedName>
        <fullName evidence="1">Uncharacterized protein</fullName>
    </submittedName>
</protein>
<dbReference type="AlphaFoldDB" id="A0A251SDY1"/>
<sequence length="103" mass="10976">MAMEVVDVKAMASFETLGGGGVTVPVDVVTNILNQVTYHTEQPKVASDWSSCLGCVVVVCPCVASDWSSCLGCVVVVCPCVGHLSCLPYEHYLKRLIYASATY</sequence>
<dbReference type="EMBL" id="CM007903">
    <property type="protein sequence ID" value="OTF97047.1"/>
    <property type="molecule type" value="Genomic_DNA"/>
</dbReference>
<dbReference type="Proteomes" id="UP000215914">
    <property type="component" value="Chromosome 14"/>
</dbReference>
<proteinExistence type="predicted"/>
<dbReference type="InParanoid" id="A0A251SDY1"/>
<evidence type="ECO:0000313" key="2">
    <source>
        <dbReference type="Proteomes" id="UP000215914"/>
    </source>
</evidence>
<accession>A0A251SDY1</accession>
<evidence type="ECO:0000313" key="1">
    <source>
        <dbReference type="EMBL" id="OTF97047.1"/>
    </source>
</evidence>
<organism evidence="1 2">
    <name type="scientific">Helianthus annuus</name>
    <name type="common">Common sunflower</name>
    <dbReference type="NCBI Taxonomy" id="4232"/>
    <lineage>
        <taxon>Eukaryota</taxon>
        <taxon>Viridiplantae</taxon>
        <taxon>Streptophyta</taxon>
        <taxon>Embryophyta</taxon>
        <taxon>Tracheophyta</taxon>
        <taxon>Spermatophyta</taxon>
        <taxon>Magnoliopsida</taxon>
        <taxon>eudicotyledons</taxon>
        <taxon>Gunneridae</taxon>
        <taxon>Pentapetalae</taxon>
        <taxon>asterids</taxon>
        <taxon>campanulids</taxon>
        <taxon>Asterales</taxon>
        <taxon>Asteraceae</taxon>
        <taxon>Asteroideae</taxon>
        <taxon>Heliantheae alliance</taxon>
        <taxon>Heliantheae</taxon>
        <taxon>Helianthus</taxon>
    </lineage>
</organism>
<gene>
    <name evidence="1" type="ORF">HannXRQ_Chr14g0430261</name>
</gene>